<keyword evidence="1" id="KW-0812">Transmembrane</keyword>
<feature type="domain" description="DUF1206" evidence="2">
    <location>
        <begin position="29"/>
        <end position="94"/>
    </location>
</feature>
<protein>
    <submittedName>
        <fullName evidence="3">Membrane protein</fullName>
    </submittedName>
</protein>
<dbReference type="AlphaFoldDB" id="A0A097IHA2"/>
<evidence type="ECO:0000259" key="2">
    <source>
        <dbReference type="Pfam" id="PF06724"/>
    </source>
</evidence>
<accession>A0A097IHA2</accession>
<feature type="transmembrane region" description="Helical" evidence="1">
    <location>
        <begin position="188"/>
        <end position="219"/>
    </location>
</feature>
<feature type="transmembrane region" description="Helical" evidence="1">
    <location>
        <begin position="104"/>
        <end position="125"/>
    </location>
</feature>
<feature type="transmembrane region" description="Helical" evidence="1">
    <location>
        <begin position="145"/>
        <end position="168"/>
    </location>
</feature>
<gene>
    <name evidence="3" type="ORF">CDOO_09705</name>
</gene>
<dbReference type="Proteomes" id="UP000029914">
    <property type="component" value="Chromosome"/>
</dbReference>
<organism evidence="3 4">
    <name type="scientific">Corynebacterium doosanense CAU 212 = DSM 45436</name>
    <dbReference type="NCBI Taxonomy" id="558173"/>
    <lineage>
        <taxon>Bacteria</taxon>
        <taxon>Bacillati</taxon>
        <taxon>Actinomycetota</taxon>
        <taxon>Actinomycetes</taxon>
        <taxon>Mycobacteriales</taxon>
        <taxon>Corynebacteriaceae</taxon>
        <taxon>Corynebacterium</taxon>
    </lineage>
</organism>
<dbReference type="Pfam" id="PF06724">
    <property type="entry name" value="DUF1206"/>
    <property type="match status" value="3"/>
</dbReference>
<name>A0A097IHA2_9CORY</name>
<proteinExistence type="predicted"/>
<feature type="domain" description="DUF1206" evidence="2">
    <location>
        <begin position="198"/>
        <end position="266"/>
    </location>
</feature>
<evidence type="ECO:0000313" key="4">
    <source>
        <dbReference type="Proteomes" id="UP000029914"/>
    </source>
</evidence>
<dbReference type="eggNOG" id="ENOG502Z854">
    <property type="taxonomic scope" value="Bacteria"/>
</dbReference>
<feature type="transmembrane region" description="Helical" evidence="1">
    <location>
        <begin position="239"/>
        <end position="262"/>
    </location>
</feature>
<dbReference type="RefSeq" id="WP_018020811.1">
    <property type="nucleotide sequence ID" value="NZ_AQUX01000001.1"/>
</dbReference>
<evidence type="ECO:0000256" key="1">
    <source>
        <dbReference type="SAM" id="Phobius"/>
    </source>
</evidence>
<reference evidence="3 4" key="1">
    <citation type="submission" date="2013-09" db="EMBL/GenBank/DDBJ databases">
        <title>Complete genome sequence of Corynebacterium doosanense CAU 212(T) (=DSM 45436(T)), isolated from activated sludge.</title>
        <authorList>
            <person name="Schaffert L."/>
            <person name="Albersmeier A."/>
            <person name="Kalinowski J."/>
            <person name="Ruckert C."/>
        </authorList>
    </citation>
    <scope>NUCLEOTIDE SEQUENCE [LARGE SCALE GENOMIC DNA]</scope>
    <source>
        <strain evidence="3 4">CAU 212</strain>
    </source>
</reference>
<keyword evidence="4" id="KW-1185">Reference proteome</keyword>
<dbReference type="KEGG" id="cdo:CDOO_09705"/>
<keyword evidence="1" id="KW-0472">Membrane</keyword>
<dbReference type="HOGENOM" id="CLU_073530_1_0_11"/>
<dbReference type="OrthoDB" id="4552598at2"/>
<feature type="transmembrane region" description="Helical" evidence="1">
    <location>
        <begin position="29"/>
        <end position="49"/>
    </location>
</feature>
<feature type="transmembrane region" description="Helical" evidence="1">
    <location>
        <begin position="74"/>
        <end position="92"/>
    </location>
</feature>
<evidence type="ECO:0000313" key="3">
    <source>
        <dbReference type="EMBL" id="AIT61512.1"/>
    </source>
</evidence>
<dbReference type="EMBL" id="CP006764">
    <property type="protein sequence ID" value="AIT61512.1"/>
    <property type="molecule type" value="Genomic_DNA"/>
</dbReference>
<feature type="domain" description="DUF1206" evidence="2">
    <location>
        <begin position="107"/>
        <end position="172"/>
    </location>
</feature>
<dbReference type="InterPro" id="IPR009597">
    <property type="entry name" value="DUF1206"/>
</dbReference>
<keyword evidence="1" id="KW-1133">Transmembrane helix</keyword>
<sequence length="269" mass="27452">MDSKTTRRRTESAANWAHDHPVLKNLARAGYVVTGLLHILIGLIAVRIATGSGGGEASNSGALAQIACAPGGRIALWVAAVGLAALALWRFAEVLIGPEMKDRARGAILGVVYLFLSITAGRFAAGGSSSDGDKASGTTATVLQQSWGVPVVIAAGLVITGVGVYSLYKGATKKFLEEIESRAASGDVGSAIVCAGVVGYIARGVAFAVLGGLVVWAALSNDPEKAGGLDAALRYVGQQPAGMILLIIVGVGLALYGVYCIARAKYIDE</sequence>